<proteinExistence type="inferred from homology"/>
<dbReference type="InterPro" id="IPR036291">
    <property type="entry name" value="NAD(P)-bd_dom_sf"/>
</dbReference>
<name>A0A9P8UUP5_9PEZI</name>
<evidence type="ECO:0000256" key="1">
    <source>
        <dbReference type="ARBA" id="ARBA00038376"/>
    </source>
</evidence>
<evidence type="ECO:0000313" key="4">
    <source>
        <dbReference type="Proteomes" id="UP000758603"/>
    </source>
</evidence>
<dbReference type="Pfam" id="PF13460">
    <property type="entry name" value="NAD_binding_10"/>
    <property type="match status" value="1"/>
</dbReference>
<reference evidence="3" key="1">
    <citation type="journal article" date="2021" name="Nat. Commun.">
        <title>Genetic determinants of endophytism in the Arabidopsis root mycobiome.</title>
        <authorList>
            <person name="Mesny F."/>
            <person name="Miyauchi S."/>
            <person name="Thiergart T."/>
            <person name="Pickel B."/>
            <person name="Atanasova L."/>
            <person name="Karlsson M."/>
            <person name="Huettel B."/>
            <person name="Barry K.W."/>
            <person name="Haridas S."/>
            <person name="Chen C."/>
            <person name="Bauer D."/>
            <person name="Andreopoulos W."/>
            <person name="Pangilinan J."/>
            <person name="LaButti K."/>
            <person name="Riley R."/>
            <person name="Lipzen A."/>
            <person name="Clum A."/>
            <person name="Drula E."/>
            <person name="Henrissat B."/>
            <person name="Kohler A."/>
            <person name="Grigoriev I.V."/>
            <person name="Martin F.M."/>
            <person name="Hacquard S."/>
        </authorList>
    </citation>
    <scope>NUCLEOTIDE SEQUENCE</scope>
    <source>
        <strain evidence="3">MPI-SDFR-AT-0073</strain>
    </source>
</reference>
<dbReference type="PANTHER" id="PTHR15020">
    <property type="entry name" value="FLAVIN REDUCTASE-RELATED"/>
    <property type="match status" value="1"/>
</dbReference>
<dbReference type="Gene3D" id="3.40.50.720">
    <property type="entry name" value="NAD(P)-binding Rossmann-like Domain"/>
    <property type="match status" value="1"/>
</dbReference>
<dbReference type="RefSeq" id="XP_045962636.1">
    <property type="nucleotide sequence ID" value="XM_046102295.1"/>
</dbReference>
<dbReference type="SUPFAM" id="SSF51735">
    <property type="entry name" value="NAD(P)-binding Rossmann-fold domains"/>
    <property type="match status" value="1"/>
</dbReference>
<dbReference type="InterPro" id="IPR016040">
    <property type="entry name" value="NAD(P)-bd_dom"/>
</dbReference>
<evidence type="ECO:0000313" key="3">
    <source>
        <dbReference type="EMBL" id="KAH6658402.1"/>
    </source>
</evidence>
<comment type="caution">
    <text evidence="3">The sequence shown here is derived from an EMBL/GenBank/DDBJ whole genome shotgun (WGS) entry which is preliminary data.</text>
</comment>
<keyword evidence="4" id="KW-1185">Reference proteome</keyword>
<protein>
    <recommendedName>
        <fullName evidence="2">NAD(P)-binding domain-containing protein</fullName>
    </recommendedName>
</protein>
<dbReference type="GeneID" id="70131187"/>
<comment type="similarity">
    <text evidence="1">Belongs to the avfA family.</text>
</comment>
<evidence type="ECO:0000259" key="2">
    <source>
        <dbReference type="Pfam" id="PF13460"/>
    </source>
</evidence>
<dbReference type="Proteomes" id="UP000758603">
    <property type="component" value="Unassembled WGS sequence"/>
</dbReference>
<gene>
    <name evidence="3" type="ORF">BKA67DRAFT_557973</name>
</gene>
<dbReference type="EMBL" id="JAGPXC010000002">
    <property type="protein sequence ID" value="KAH6658402.1"/>
    <property type="molecule type" value="Genomic_DNA"/>
</dbReference>
<dbReference type="OrthoDB" id="10254221at2759"/>
<organism evidence="3 4">
    <name type="scientific">Truncatella angustata</name>
    <dbReference type="NCBI Taxonomy" id="152316"/>
    <lineage>
        <taxon>Eukaryota</taxon>
        <taxon>Fungi</taxon>
        <taxon>Dikarya</taxon>
        <taxon>Ascomycota</taxon>
        <taxon>Pezizomycotina</taxon>
        <taxon>Sordariomycetes</taxon>
        <taxon>Xylariomycetidae</taxon>
        <taxon>Amphisphaeriales</taxon>
        <taxon>Sporocadaceae</taxon>
        <taxon>Truncatella</taxon>
    </lineage>
</organism>
<sequence>MAVVKPPTRIAILGATGGTGRATLQSLLSKSDLSIELRVFVRSKEKFYRLFPTLRSNANCEVWEGELTSVDKITACLSGANIIICTLGENQNIPGINVLRVAAASIVSALRTLKAQTGNDWHQPRLLLLSSATWNPRLSGPSGFVLWLIKTAFHYPYVDLLGAHATLAEADDLLSLLLVQPPAIIDEAPTGFEISTEKSRVAVSYADLGAGFAELATEDAYRQLRAVGVTSLGGDQFGKYASEILSRVFFGLVSGYLPGYWFTKRLIVRIMG</sequence>
<accession>A0A9P8UUP5</accession>
<feature type="domain" description="NAD(P)-binding" evidence="2">
    <location>
        <begin position="14"/>
        <end position="217"/>
    </location>
</feature>
<dbReference type="AlphaFoldDB" id="A0A9P8UUP5"/>
<dbReference type="PANTHER" id="PTHR15020:SF50">
    <property type="entry name" value="UPF0659 PROTEIN YMR090W"/>
    <property type="match status" value="1"/>
</dbReference>